<feature type="domain" description="Dof-type" evidence="11">
    <location>
        <begin position="23"/>
        <end position="77"/>
    </location>
</feature>
<comment type="subcellular location">
    <subcellularLocation>
        <location evidence="8 9">Nucleus</location>
    </subcellularLocation>
</comment>
<keyword evidence="4 9" id="KW-0805">Transcription regulation</keyword>
<comment type="function">
    <text evidence="9">Transcription factor that binds specifically to a 5'-AA[AG]G-3' consensus core sequence.</text>
</comment>
<dbReference type="PANTHER" id="PTHR31992:SF313">
    <property type="entry name" value="DOF ZINC FINGER PROTEIN DOF5.7"/>
    <property type="match status" value="1"/>
</dbReference>
<dbReference type="Pfam" id="PF02701">
    <property type="entry name" value="Zn_ribbon_Dof"/>
    <property type="match status" value="1"/>
</dbReference>
<keyword evidence="6 9" id="KW-0804">Transcription</keyword>
<dbReference type="EMBL" id="LFYR01001074">
    <property type="protein sequence ID" value="KMZ65118.1"/>
    <property type="molecule type" value="Genomic_DNA"/>
</dbReference>
<dbReference type="PROSITE" id="PS01361">
    <property type="entry name" value="ZF_DOF_1"/>
    <property type="match status" value="1"/>
</dbReference>
<evidence type="ECO:0000259" key="11">
    <source>
        <dbReference type="PROSITE" id="PS50884"/>
    </source>
</evidence>
<evidence type="ECO:0000256" key="3">
    <source>
        <dbReference type="ARBA" id="ARBA00022833"/>
    </source>
</evidence>
<keyword evidence="1 9" id="KW-0479">Metal-binding</keyword>
<evidence type="ECO:0000256" key="4">
    <source>
        <dbReference type="ARBA" id="ARBA00023015"/>
    </source>
</evidence>
<keyword evidence="5 8" id="KW-0238">DNA-binding</keyword>
<evidence type="ECO:0000256" key="9">
    <source>
        <dbReference type="RuleBase" id="RU369094"/>
    </source>
</evidence>
<proteinExistence type="predicted"/>
<gene>
    <name evidence="12" type="ORF">ZOSMA_338G00010</name>
</gene>
<evidence type="ECO:0000256" key="7">
    <source>
        <dbReference type="ARBA" id="ARBA00023242"/>
    </source>
</evidence>
<sequence length="296" mass="32898">MSNGEKNSGDQRWKPELVLEEAPNCPRCDSSNTKFCYYNNYSLTQPRYFCKGCRRYWTKGGSLRNVPVGGGCRKNRRGKISRTLLNTSVIDGQTQKQPSSSSSSSSFQTNPAVRPDVLLDDPMGIINNGLNCTGLLSSPSSTTDNVQLDGSGIDLAVLYAKFSSSNGNLNYQDHHHQIGFRGEYQQPTPIIMTPSQVDIPALPPPPEVNFNTNCGSSSSQLILLTEESHELFWPSCMSTTLWDHDDNLHNQASQSQFDFVQPPIPDDSSLLLDQNLVINNSWNMNMFDSLCFEARS</sequence>
<dbReference type="GO" id="GO:0005634">
    <property type="term" value="C:nucleus"/>
    <property type="evidence" value="ECO:0007669"/>
    <property type="project" value="UniProtKB-SubCell"/>
</dbReference>
<dbReference type="InterPro" id="IPR003851">
    <property type="entry name" value="Znf_Dof"/>
</dbReference>
<dbReference type="GO" id="GO:0003677">
    <property type="term" value="F:DNA binding"/>
    <property type="evidence" value="ECO:0007669"/>
    <property type="project" value="UniProtKB-UniRule"/>
</dbReference>
<evidence type="ECO:0000313" key="13">
    <source>
        <dbReference type="Proteomes" id="UP000036987"/>
    </source>
</evidence>
<organism evidence="12 13">
    <name type="scientific">Zostera marina</name>
    <name type="common">Eelgrass</name>
    <dbReference type="NCBI Taxonomy" id="29655"/>
    <lineage>
        <taxon>Eukaryota</taxon>
        <taxon>Viridiplantae</taxon>
        <taxon>Streptophyta</taxon>
        <taxon>Embryophyta</taxon>
        <taxon>Tracheophyta</taxon>
        <taxon>Spermatophyta</taxon>
        <taxon>Magnoliopsida</taxon>
        <taxon>Liliopsida</taxon>
        <taxon>Zosteraceae</taxon>
        <taxon>Zostera</taxon>
    </lineage>
</organism>
<dbReference type="AlphaFoldDB" id="A0A0K9P7X7"/>
<dbReference type="PROSITE" id="PS50884">
    <property type="entry name" value="ZF_DOF_2"/>
    <property type="match status" value="1"/>
</dbReference>
<evidence type="ECO:0000256" key="5">
    <source>
        <dbReference type="ARBA" id="ARBA00023125"/>
    </source>
</evidence>
<feature type="region of interest" description="Disordered" evidence="10">
    <location>
        <begin position="85"/>
        <end position="114"/>
    </location>
</feature>
<evidence type="ECO:0000256" key="10">
    <source>
        <dbReference type="SAM" id="MobiDB-lite"/>
    </source>
</evidence>
<evidence type="ECO:0000256" key="2">
    <source>
        <dbReference type="ARBA" id="ARBA00022771"/>
    </source>
</evidence>
<comment type="caution">
    <text evidence="12">The sequence shown here is derived from an EMBL/GenBank/DDBJ whole genome shotgun (WGS) entry which is preliminary data.</text>
</comment>
<reference evidence="13" key="1">
    <citation type="journal article" date="2016" name="Nature">
        <title>The genome of the seagrass Zostera marina reveals angiosperm adaptation to the sea.</title>
        <authorList>
            <person name="Olsen J.L."/>
            <person name="Rouze P."/>
            <person name="Verhelst B."/>
            <person name="Lin Y.-C."/>
            <person name="Bayer T."/>
            <person name="Collen J."/>
            <person name="Dattolo E."/>
            <person name="De Paoli E."/>
            <person name="Dittami S."/>
            <person name="Maumus F."/>
            <person name="Michel G."/>
            <person name="Kersting A."/>
            <person name="Lauritano C."/>
            <person name="Lohaus R."/>
            <person name="Toepel M."/>
            <person name="Tonon T."/>
            <person name="Vanneste K."/>
            <person name="Amirebrahimi M."/>
            <person name="Brakel J."/>
            <person name="Bostroem C."/>
            <person name="Chovatia M."/>
            <person name="Grimwood J."/>
            <person name="Jenkins J.W."/>
            <person name="Jueterbock A."/>
            <person name="Mraz A."/>
            <person name="Stam W.T."/>
            <person name="Tice H."/>
            <person name="Bornberg-Bauer E."/>
            <person name="Green P.J."/>
            <person name="Pearson G.A."/>
            <person name="Procaccini G."/>
            <person name="Duarte C.M."/>
            <person name="Schmutz J."/>
            <person name="Reusch T.B.H."/>
            <person name="Van de Peer Y."/>
        </authorList>
    </citation>
    <scope>NUCLEOTIDE SEQUENCE [LARGE SCALE GENOMIC DNA]</scope>
    <source>
        <strain evidence="13">cv. Finnish</strain>
    </source>
</reference>
<dbReference type="GO" id="GO:0008270">
    <property type="term" value="F:zinc ion binding"/>
    <property type="evidence" value="ECO:0007669"/>
    <property type="project" value="UniProtKB-KW"/>
</dbReference>
<name>A0A0K9P7X7_ZOSMR</name>
<evidence type="ECO:0000256" key="8">
    <source>
        <dbReference type="PROSITE-ProRule" id="PRU00071"/>
    </source>
</evidence>
<protein>
    <recommendedName>
        <fullName evidence="9">Dof zinc finger protein</fullName>
    </recommendedName>
</protein>
<keyword evidence="3 9" id="KW-0862">Zinc</keyword>
<dbReference type="InterPro" id="IPR045174">
    <property type="entry name" value="Dof"/>
</dbReference>
<dbReference type="OrthoDB" id="1927254at2759"/>
<dbReference type="Proteomes" id="UP000036987">
    <property type="component" value="Unassembled WGS sequence"/>
</dbReference>
<keyword evidence="13" id="KW-1185">Reference proteome</keyword>
<dbReference type="PANTHER" id="PTHR31992">
    <property type="entry name" value="DOF ZINC FINGER PROTEIN DOF1.4-RELATED"/>
    <property type="match status" value="1"/>
</dbReference>
<evidence type="ECO:0000313" key="12">
    <source>
        <dbReference type="EMBL" id="KMZ65118.1"/>
    </source>
</evidence>
<feature type="compositionally biased region" description="Polar residues" evidence="10">
    <location>
        <begin position="85"/>
        <end position="98"/>
    </location>
</feature>
<evidence type="ECO:0000256" key="1">
    <source>
        <dbReference type="ARBA" id="ARBA00022723"/>
    </source>
</evidence>
<dbReference type="GO" id="GO:0003700">
    <property type="term" value="F:DNA-binding transcription factor activity"/>
    <property type="evidence" value="ECO:0007669"/>
    <property type="project" value="UniProtKB-UniRule"/>
</dbReference>
<keyword evidence="7 8" id="KW-0539">Nucleus</keyword>
<keyword evidence="2 8" id="KW-0863">Zinc-finger</keyword>
<evidence type="ECO:0000256" key="6">
    <source>
        <dbReference type="ARBA" id="ARBA00023163"/>
    </source>
</evidence>
<accession>A0A0K9P7X7</accession>